<organism evidence="2 3">
    <name type="scientific">Pichia membranifaciens NRRL Y-2026</name>
    <dbReference type="NCBI Taxonomy" id="763406"/>
    <lineage>
        <taxon>Eukaryota</taxon>
        <taxon>Fungi</taxon>
        <taxon>Dikarya</taxon>
        <taxon>Ascomycota</taxon>
        <taxon>Saccharomycotina</taxon>
        <taxon>Pichiomycetes</taxon>
        <taxon>Pichiales</taxon>
        <taxon>Pichiaceae</taxon>
        <taxon>Pichia</taxon>
    </lineage>
</organism>
<dbReference type="AlphaFoldDB" id="A0A1E3ND95"/>
<proteinExistence type="predicted"/>
<keyword evidence="3" id="KW-1185">Reference proteome</keyword>
<feature type="chain" id="PRO_5009133310" evidence="1">
    <location>
        <begin position="23"/>
        <end position="244"/>
    </location>
</feature>
<evidence type="ECO:0000313" key="3">
    <source>
        <dbReference type="Proteomes" id="UP000094455"/>
    </source>
</evidence>
<evidence type="ECO:0000313" key="2">
    <source>
        <dbReference type="EMBL" id="ODQ44092.1"/>
    </source>
</evidence>
<dbReference type="GeneID" id="30181607"/>
<dbReference type="OrthoDB" id="5582146at2759"/>
<dbReference type="RefSeq" id="XP_019015205.1">
    <property type="nucleotide sequence ID" value="XM_019164920.1"/>
</dbReference>
<dbReference type="Proteomes" id="UP000094455">
    <property type="component" value="Unassembled WGS sequence"/>
</dbReference>
<protein>
    <submittedName>
        <fullName evidence="2">Uncharacterized protein</fullName>
    </submittedName>
</protein>
<sequence length="244" mass="27761">MVSLQHVALCALVLERPVLVTSTDPHTTVKRVQKILQGWPVNSQVTPITTANGASVFSLLDMSLENQRTLYRELRKQKYPLVLVSSPESELDTKLETLLLFNYKDELNDLPQPSELFRFTSLEAIRKSVRQVTITTEMKTYIYDLIVEVRYSRFIKGGIPTYIIADLTDFIRFKAFILEMTFVTPAIVKTCFKIVLPLRLHLIDPEDDPSLLYGSNPTLVQQLIRAIDANDVIDIAISNVRPPI</sequence>
<dbReference type="Gene3D" id="1.10.8.80">
    <property type="entry name" value="Magnesium chelatase subunit I, C-Terminal domain"/>
    <property type="match status" value="1"/>
</dbReference>
<feature type="signal peptide" evidence="1">
    <location>
        <begin position="1"/>
        <end position="22"/>
    </location>
</feature>
<accession>A0A1E3ND95</accession>
<gene>
    <name evidence="2" type="ORF">PICMEDRAFT_74930</name>
</gene>
<name>A0A1E3ND95_9ASCO</name>
<dbReference type="EMBL" id="KV454009">
    <property type="protein sequence ID" value="ODQ44092.1"/>
    <property type="molecule type" value="Genomic_DNA"/>
</dbReference>
<evidence type="ECO:0000256" key="1">
    <source>
        <dbReference type="SAM" id="SignalP"/>
    </source>
</evidence>
<reference evidence="2 3" key="1">
    <citation type="journal article" date="2016" name="Proc. Natl. Acad. Sci. U.S.A.">
        <title>Comparative genomics of biotechnologically important yeasts.</title>
        <authorList>
            <person name="Riley R."/>
            <person name="Haridas S."/>
            <person name="Wolfe K.H."/>
            <person name="Lopes M.R."/>
            <person name="Hittinger C.T."/>
            <person name="Goeker M."/>
            <person name="Salamov A.A."/>
            <person name="Wisecaver J.H."/>
            <person name="Long T.M."/>
            <person name="Calvey C.H."/>
            <person name="Aerts A.L."/>
            <person name="Barry K.W."/>
            <person name="Choi C."/>
            <person name="Clum A."/>
            <person name="Coughlan A.Y."/>
            <person name="Deshpande S."/>
            <person name="Douglass A.P."/>
            <person name="Hanson S.J."/>
            <person name="Klenk H.-P."/>
            <person name="LaButti K.M."/>
            <person name="Lapidus A."/>
            <person name="Lindquist E.A."/>
            <person name="Lipzen A.M."/>
            <person name="Meier-Kolthoff J.P."/>
            <person name="Ohm R.A."/>
            <person name="Otillar R.P."/>
            <person name="Pangilinan J.L."/>
            <person name="Peng Y."/>
            <person name="Rokas A."/>
            <person name="Rosa C.A."/>
            <person name="Scheuner C."/>
            <person name="Sibirny A.A."/>
            <person name="Slot J.C."/>
            <person name="Stielow J.B."/>
            <person name="Sun H."/>
            <person name="Kurtzman C.P."/>
            <person name="Blackwell M."/>
            <person name="Grigoriev I.V."/>
            <person name="Jeffries T.W."/>
        </authorList>
    </citation>
    <scope>NUCLEOTIDE SEQUENCE [LARGE SCALE GENOMIC DNA]</scope>
    <source>
        <strain evidence="2 3">NRRL Y-2026</strain>
    </source>
</reference>
<keyword evidence="1" id="KW-0732">Signal</keyword>